<keyword evidence="6 8" id="KW-0472">Membrane</keyword>
<dbReference type="InterPro" id="IPR002350">
    <property type="entry name" value="Kazal_dom"/>
</dbReference>
<dbReference type="GO" id="GO:0015347">
    <property type="term" value="F:sodium-independent organic anion transmembrane transporter activity"/>
    <property type="evidence" value="ECO:0007669"/>
    <property type="project" value="TreeGrafter"/>
</dbReference>
<evidence type="ECO:0000259" key="9">
    <source>
        <dbReference type="PROSITE" id="PS51465"/>
    </source>
</evidence>
<dbReference type="Pfam" id="PF03137">
    <property type="entry name" value="OATP"/>
    <property type="match status" value="1"/>
</dbReference>
<feature type="transmembrane region" description="Helical" evidence="8">
    <location>
        <begin position="100"/>
        <end position="121"/>
    </location>
</feature>
<sequence length="717" mass="77954">MAFSDAAHITRSLERLNDAEDRTDVEAVRMLNNDDNLPGKGHHDEGKYYLPVRVVSQSVAEDSVKDVVSGDPNATSGRSPNTLCGIGPCTPAWAQKLANLPLFAVIYGVAGIWMTTLSSLLASQITSIERHLGLSTTNTGMILSANDVGYLVAVMIGSHVGKYLHIPRTLSVSAIVFGCSCAVMALGRLSDVHATKAVMGQNSNSSKAGTTNQQLQYLCKIPDNLPEVNMTSWDAFAMNVSTPTESPTPRSTTGIPGLGLSWAFWLMLLSAACGGMVKSYRLPLFTYYLERNVKDASRSAFLLGTSFTTMVFGPPIAMLLGAYTSSLYVDLKDSDMSQYDQRWVGAWWLGFLIVGVACIVSALPVMCFPRQLTHGRNCDQAAEEAKTAQRPQKKIIAAAKQILADLPQSLRRIFRRPVYILMLVSGTLDAFIIAGTMGFLQKYIETQFNKTPQEVSISLGILIIFTLATGTFLGGVLVTRLKLGLRGCVIAMVLRSISLMSIQCLYFVFGCGNVHFADNSAEAEVCHCDEESILIVCGDNQMNYLSPCLAGCTNGSQNLFSNCSAIQDGGQQARPGLCDDGCPFFEYFISTYCFLTFLSCMGIIPGYMAVIRSVNPTDQALALGTGAFWQTLLGTLPAPVLVGKVIDSTCQIWSPGRGYCLLYDRDAFRVRFLGLNQAIRVVDILVMLVLVWLVVARKIGSGVITANRNKKNRRENE</sequence>
<keyword evidence="7" id="KW-1015">Disulfide bond</keyword>
<feature type="transmembrane region" description="Helical" evidence="8">
    <location>
        <begin position="489"/>
        <end position="509"/>
    </location>
</feature>
<feature type="transmembrane region" description="Helical" evidence="8">
    <location>
        <begin position="455"/>
        <end position="477"/>
    </location>
</feature>
<dbReference type="CDD" id="cd17336">
    <property type="entry name" value="MFS_SLCO_OATP"/>
    <property type="match status" value="1"/>
</dbReference>
<dbReference type="AlphaFoldDB" id="A0AAV4DY49"/>
<dbReference type="PROSITE" id="PS51465">
    <property type="entry name" value="KAZAL_2"/>
    <property type="match status" value="1"/>
</dbReference>
<dbReference type="PANTHER" id="PTHR11388">
    <property type="entry name" value="ORGANIC ANION TRANSPORTER"/>
    <property type="match status" value="1"/>
</dbReference>
<feature type="transmembrane region" description="Helical" evidence="8">
    <location>
        <begin position="620"/>
        <end position="638"/>
    </location>
</feature>
<feature type="transmembrane region" description="Helical" evidence="8">
    <location>
        <begin position="262"/>
        <end position="280"/>
    </location>
</feature>
<feature type="domain" description="Kazal-like" evidence="9">
    <location>
        <begin position="520"/>
        <end position="565"/>
    </location>
</feature>
<proteinExistence type="inferred from homology"/>
<comment type="caution">
    <text evidence="10">The sequence shown here is derived from an EMBL/GenBank/DDBJ whole genome shotgun (WGS) entry which is preliminary data.</text>
</comment>
<evidence type="ECO:0000256" key="7">
    <source>
        <dbReference type="ARBA" id="ARBA00023157"/>
    </source>
</evidence>
<accession>A0AAV4DY49</accession>
<dbReference type="SUPFAM" id="SSF103473">
    <property type="entry name" value="MFS general substrate transporter"/>
    <property type="match status" value="1"/>
</dbReference>
<evidence type="ECO:0000256" key="1">
    <source>
        <dbReference type="ARBA" id="ARBA00004651"/>
    </source>
</evidence>
<feature type="transmembrane region" description="Helical" evidence="8">
    <location>
        <begin position="301"/>
        <end position="323"/>
    </location>
</feature>
<evidence type="ECO:0000256" key="3">
    <source>
        <dbReference type="ARBA" id="ARBA00022475"/>
    </source>
</evidence>
<feature type="transmembrane region" description="Helical" evidence="8">
    <location>
        <begin position="678"/>
        <end position="695"/>
    </location>
</feature>
<organism evidence="10 11">
    <name type="scientific">Plakobranchus ocellatus</name>
    <dbReference type="NCBI Taxonomy" id="259542"/>
    <lineage>
        <taxon>Eukaryota</taxon>
        <taxon>Metazoa</taxon>
        <taxon>Spiralia</taxon>
        <taxon>Lophotrochozoa</taxon>
        <taxon>Mollusca</taxon>
        <taxon>Gastropoda</taxon>
        <taxon>Heterobranchia</taxon>
        <taxon>Euthyneura</taxon>
        <taxon>Panpulmonata</taxon>
        <taxon>Sacoglossa</taxon>
        <taxon>Placobranchoidea</taxon>
        <taxon>Plakobranchidae</taxon>
        <taxon>Plakobranchus</taxon>
    </lineage>
</organism>
<feature type="transmembrane region" description="Helical" evidence="8">
    <location>
        <begin position="141"/>
        <end position="158"/>
    </location>
</feature>
<dbReference type="Gene3D" id="1.20.1250.20">
    <property type="entry name" value="MFS general substrate transporter like domains"/>
    <property type="match status" value="1"/>
</dbReference>
<reference evidence="10 11" key="1">
    <citation type="journal article" date="2021" name="Elife">
        <title>Chloroplast acquisition without the gene transfer in kleptoplastic sea slugs, Plakobranchus ocellatus.</title>
        <authorList>
            <person name="Maeda T."/>
            <person name="Takahashi S."/>
            <person name="Yoshida T."/>
            <person name="Shimamura S."/>
            <person name="Takaki Y."/>
            <person name="Nagai Y."/>
            <person name="Toyoda A."/>
            <person name="Suzuki Y."/>
            <person name="Arimoto A."/>
            <person name="Ishii H."/>
            <person name="Satoh N."/>
            <person name="Nishiyama T."/>
            <person name="Hasebe M."/>
            <person name="Maruyama T."/>
            <person name="Minagawa J."/>
            <person name="Obokata J."/>
            <person name="Shigenobu S."/>
        </authorList>
    </citation>
    <scope>NUCLEOTIDE SEQUENCE [LARGE SCALE GENOMIC DNA]</scope>
</reference>
<feature type="transmembrane region" description="Helical" evidence="8">
    <location>
        <begin position="418"/>
        <end position="440"/>
    </location>
</feature>
<feature type="transmembrane region" description="Helical" evidence="8">
    <location>
        <begin position="170"/>
        <end position="189"/>
    </location>
</feature>
<dbReference type="NCBIfam" id="TIGR00805">
    <property type="entry name" value="oat"/>
    <property type="match status" value="1"/>
</dbReference>
<evidence type="ECO:0000256" key="4">
    <source>
        <dbReference type="ARBA" id="ARBA00022692"/>
    </source>
</evidence>
<keyword evidence="8" id="KW-0406">Ion transport</keyword>
<keyword evidence="8" id="KW-0813">Transport</keyword>
<dbReference type="InterPro" id="IPR036259">
    <property type="entry name" value="MFS_trans_sf"/>
</dbReference>
<evidence type="ECO:0000313" key="11">
    <source>
        <dbReference type="Proteomes" id="UP000735302"/>
    </source>
</evidence>
<dbReference type="PANTHER" id="PTHR11388:SF76">
    <property type="entry name" value="SOLUTE CARRIER ORGANIC ANION TRANSPORTER FAMILY MEMBER"/>
    <property type="match status" value="1"/>
</dbReference>
<feature type="transmembrane region" description="Helical" evidence="8">
    <location>
        <begin position="343"/>
        <end position="366"/>
    </location>
</feature>
<comment type="similarity">
    <text evidence="2 8">Belongs to the organo anion transporter (TC 2.A.60) family.</text>
</comment>
<feature type="transmembrane region" description="Helical" evidence="8">
    <location>
        <begin position="587"/>
        <end position="608"/>
    </location>
</feature>
<keyword evidence="3" id="KW-1003">Cell membrane</keyword>
<dbReference type="InterPro" id="IPR004156">
    <property type="entry name" value="OATP"/>
</dbReference>
<evidence type="ECO:0000313" key="10">
    <source>
        <dbReference type="EMBL" id="GFO49277.1"/>
    </source>
</evidence>
<dbReference type="Proteomes" id="UP000735302">
    <property type="component" value="Unassembled WGS sequence"/>
</dbReference>
<evidence type="ECO:0000256" key="6">
    <source>
        <dbReference type="ARBA" id="ARBA00023136"/>
    </source>
</evidence>
<keyword evidence="4 8" id="KW-0812">Transmembrane</keyword>
<gene>
    <name evidence="10" type="ORF">PoB_007578200</name>
</gene>
<comment type="subcellular location">
    <subcellularLocation>
        <location evidence="1 8">Cell membrane</location>
        <topology evidence="1 8">Multi-pass membrane protein</topology>
    </subcellularLocation>
</comment>
<evidence type="ECO:0000256" key="5">
    <source>
        <dbReference type="ARBA" id="ARBA00022989"/>
    </source>
</evidence>
<dbReference type="GO" id="GO:0016323">
    <property type="term" value="C:basolateral plasma membrane"/>
    <property type="evidence" value="ECO:0007669"/>
    <property type="project" value="TreeGrafter"/>
</dbReference>
<protein>
    <recommendedName>
        <fullName evidence="8">Solute carrier organic anion transporter family member</fullName>
    </recommendedName>
</protein>
<keyword evidence="11" id="KW-1185">Reference proteome</keyword>
<evidence type="ECO:0000256" key="2">
    <source>
        <dbReference type="ARBA" id="ARBA00009657"/>
    </source>
</evidence>
<name>A0AAV4DY49_9GAST</name>
<dbReference type="GO" id="GO:0043252">
    <property type="term" value="P:sodium-independent organic anion transport"/>
    <property type="evidence" value="ECO:0007669"/>
    <property type="project" value="TreeGrafter"/>
</dbReference>
<keyword evidence="5 8" id="KW-1133">Transmembrane helix</keyword>
<dbReference type="GO" id="GO:0006811">
    <property type="term" value="P:monoatomic ion transport"/>
    <property type="evidence" value="ECO:0007669"/>
    <property type="project" value="UniProtKB-KW"/>
</dbReference>
<dbReference type="EMBL" id="BLXT01008461">
    <property type="protein sequence ID" value="GFO49277.1"/>
    <property type="molecule type" value="Genomic_DNA"/>
</dbReference>
<evidence type="ECO:0000256" key="8">
    <source>
        <dbReference type="RuleBase" id="RU362056"/>
    </source>
</evidence>